<keyword evidence="6" id="KW-0472">Membrane</keyword>
<dbReference type="Pfam" id="PF07714">
    <property type="entry name" value="PK_Tyr_Ser-Thr"/>
    <property type="match status" value="1"/>
</dbReference>
<dbReference type="InterPro" id="IPR017441">
    <property type="entry name" value="Protein_kinase_ATP_BS"/>
</dbReference>
<protein>
    <submittedName>
        <fullName evidence="11">STYKc</fullName>
    </submittedName>
</protein>
<keyword evidence="8" id="KW-0067">ATP-binding</keyword>
<evidence type="ECO:0000256" key="2">
    <source>
        <dbReference type="ARBA" id="ARBA00022475"/>
    </source>
</evidence>
<keyword evidence="12" id="KW-1185">Reference proteome</keyword>
<dbReference type="Proteomes" id="UP001055439">
    <property type="component" value="Chromosome 5"/>
</dbReference>
<dbReference type="PROSITE" id="PS00107">
    <property type="entry name" value="PROTEIN_KINASE_ATP"/>
    <property type="match status" value="1"/>
</dbReference>
<evidence type="ECO:0000256" key="6">
    <source>
        <dbReference type="ARBA" id="ARBA00023136"/>
    </source>
</evidence>
<dbReference type="OrthoDB" id="694256at2759"/>
<keyword evidence="3" id="KW-0812">Transmembrane</keyword>
<evidence type="ECO:0000259" key="10">
    <source>
        <dbReference type="PROSITE" id="PS50011"/>
    </source>
</evidence>
<dbReference type="EMBL" id="CP097507">
    <property type="protein sequence ID" value="URE04850.1"/>
    <property type="molecule type" value="Genomic_DNA"/>
</dbReference>
<keyword evidence="7" id="KW-1015">Disulfide bond</keyword>
<keyword evidence="5" id="KW-1133">Transmembrane helix</keyword>
<dbReference type="SUPFAM" id="SSF56112">
    <property type="entry name" value="Protein kinase-like (PK-like)"/>
    <property type="match status" value="1"/>
</dbReference>
<reference evidence="11" key="1">
    <citation type="submission" date="2022-05" db="EMBL/GenBank/DDBJ databases">
        <title>The Musa troglodytarum L. genome provides insights into the mechanism of non-climacteric behaviour and enrichment of carotenoids.</title>
        <authorList>
            <person name="Wang J."/>
        </authorList>
    </citation>
    <scope>NUCLEOTIDE SEQUENCE</scope>
    <source>
        <tissue evidence="11">Leaf</tissue>
    </source>
</reference>
<dbReference type="PANTHER" id="PTHR46204">
    <property type="entry name" value="CHITIN ELICITOR RECEPTOR KINASE 1-RELATED"/>
    <property type="match status" value="1"/>
</dbReference>
<evidence type="ECO:0000256" key="8">
    <source>
        <dbReference type="PROSITE-ProRule" id="PRU10141"/>
    </source>
</evidence>
<dbReference type="GO" id="GO:0005524">
    <property type="term" value="F:ATP binding"/>
    <property type="evidence" value="ECO:0007669"/>
    <property type="project" value="UniProtKB-UniRule"/>
</dbReference>
<dbReference type="AlphaFoldDB" id="A0A9E7K6C4"/>
<keyword evidence="8" id="KW-0547">Nucleotide-binding</keyword>
<evidence type="ECO:0000256" key="7">
    <source>
        <dbReference type="ARBA" id="ARBA00023157"/>
    </source>
</evidence>
<dbReference type="InterPro" id="IPR011009">
    <property type="entry name" value="Kinase-like_dom_sf"/>
</dbReference>
<dbReference type="InterPro" id="IPR044812">
    <property type="entry name" value="CERK1/LYK3-like"/>
</dbReference>
<dbReference type="GO" id="GO:0005886">
    <property type="term" value="C:plasma membrane"/>
    <property type="evidence" value="ECO:0007669"/>
    <property type="project" value="UniProtKB-SubCell"/>
</dbReference>
<dbReference type="Gene3D" id="3.30.200.20">
    <property type="entry name" value="Phosphorylase Kinase, domain 1"/>
    <property type="match status" value="1"/>
</dbReference>
<evidence type="ECO:0000256" key="5">
    <source>
        <dbReference type="ARBA" id="ARBA00022989"/>
    </source>
</evidence>
<organism evidence="11 12">
    <name type="scientific">Musa troglodytarum</name>
    <name type="common">fe'i banana</name>
    <dbReference type="NCBI Taxonomy" id="320322"/>
    <lineage>
        <taxon>Eukaryota</taxon>
        <taxon>Viridiplantae</taxon>
        <taxon>Streptophyta</taxon>
        <taxon>Embryophyta</taxon>
        <taxon>Tracheophyta</taxon>
        <taxon>Spermatophyta</taxon>
        <taxon>Magnoliopsida</taxon>
        <taxon>Liliopsida</taxon>
        <taxon>Zingiberales</taxon>
        <taxon>Musaceae</taxon>
        <taxon>Musa</taxon>
    </lineage>
</organism>
<feature type="region of interest" description="Disordered" evidence="9">
    <location>
        <begin position="208"/>
        <end position="227"/>
    </location>
</feature>
<keyword evidence="4" id="KW-0732">Signal</keyword>
<feature type="compositionally biased region" description="Low complexity" evidence="9">
    <location>
        <begin position="7"/>
        <end position="20"/>
    </location>
</feature>
<dbReference type="InterPro" id="IPR001245">
    <property type="entry name" value="Ser-Thr/Tyr_kinase_cat_dom"/>
</dbReference>
<dbReference type="InterPro" id="IPR000719">
    <property type="entry name" value="Prot_kinase_dom"/>
</dbReference>
<gene>
    <name evidence="11" type="ORF">MUK42_29551</name>
</gene>
<dbReference type="GO" id="GO:0019199">
    <property type="term" value="F:transmembrane receptor protein kinase activity"/>
    <property type="evidence" value="ECO:0007669"/>
    <property type="project" value="InterPro"/>
</dbReference>
<feature type="binding site" evidence="8">
    <location>
        <position position="121"/>
    </location>
    <ligand>
        <name>ATP</name>
        <dbReference type="ChEBI" id="CHEBI:30616"/>
    </ligand>
</feature>
<comment type="subcellular location">
    <subcellularLocation>
        <location evidence="1">Cell membrane</location>
        <topology evidence="1">Single-pass membrane protein</topology>
    </subcellularLocation>
</comment>
<keyword evidence="2" id="KW-1003">Cell membrane</keyword>
<evidence type="ECO:0000256" key="9">
    <source>
        <dbReference type="SAM" id="MobiDB-lite"/>
    </source>
</evidence>
<dbReference type="PANTHER" id="PTHR46204:SF2">
    <property type="entry name" value="CHITIN ELICITOR RECEPTOR KINASE 1"/>
    <property type="match status" value="1"/>
</dbReference>
<feature type="region of interest" description="Disordered" evidence="9">
    <location>
        <begin position="1"/>
        <end position="22"/>
    </location>
</feature>
<evidence type="ECO:0000313" key="11">
    <source>
        <dbReference type="EMBL" id="URE04850.1"/>
    </source>
</evidence>
<evidence type="ECO:0000256" key="4">
    <source>
        <dbReference type="ARBA" id="ARBA00022729"/>
    </source>
</evidence>
<evidence type="ECO:0000256" key="1">
    <source>
        <dbReference type="ARBA" id="ARBA00004162"/>
    </source>
</evidence>
<dbReference type="GO" id="GO:0045087">
    <property type="term" value="P:innate immune response"/>
    <property type="evidence" value="ECO:0007669"/>
    <property type="project" value="InterPro"/>
</dbReference>
<dbReference type="PROSITE" id="PS50011">
    <property type="entry name" value="PROTEIN_KINASE_DOM"/>
    <property type="match status" value="1"/>
</dbReference>
<evidence type="ECO:0000256" key="3">
    <source>
        <dbReference type="ARBA" id="ARBA00022692"/>
    </source>
</evidence>
<accession>A0A9E7K6C4</accession>
<proteinExistence type="predicted"/>
<evidence type="ECO:0000313" key="12">
    <source>
        <dbReference type="Proteomes" id="UP001055439"/>
    </source>
</evidence>
<sequence>MDLYMFQGSQKQQGQAGGSKFRQTNISDACDKEIRGRTIQHIARFFYQAAYMYKPGVVTSRAERSSTIAGITVDKSVEFSYEELARATDDFSLAYKIGGGGFGVVYYAELRGELHKAAIKKMDMQATKEFLAELKVLTNVHHLNLVSGLAIARVPFVLVVRLHHCPIMLPVHRRCTARWCFSSPSQIRILSKRELRRKTEPTKAMATIAGGSGSGSWIGSDERRRQQ</sequence>
<feature type="domain" description="Protein kinase" evidence="10">
    <location>
        <begin position="91"/>
        <end position="227"/>
    </location>
</feature>
<name>A0A9E7K6C4_9LILI</name>